<dbReference type="InterPro" id="IPR023346">
    <property type="entry name" value="Lysozyme-like_dom_sf"/>
</dbReference>
<evidence type="ECO:0000256" key="1">
    <source>
        <dbReference type="SAM" id="MobiDB-lite"/>
    </source>
</evidence>
<dbReference type="Pfam" id="PF01464">
    <property type="entry name" value="SLT"/>
    <property type="match status" value="1"/>
</dbReference>
<reference evidence="3" key="1">
    <citation type="submission" date="2024-10" db="EMBL/GenBank/DDBJ databases">
        <authorList>
            <person name="Lesea H.P."/>
            <person name="Kuehl J.V."/>
            <person name="Chandonia J.-M."/>
        </authorList>
    </citation>
    <scope>NUCLEOTIDE SEQUENCE</scope>
    <source>
        <strain evidence="3">FW102-FHT14D07</strain>
    </source>
</reference>
<feature type="region of interest" description="Disordered" evidence="1">
    <location>
        <begin position="233"/>
        <end position="299"/>
    </location>
</feature>
<organism evidence="3">
    <name type="scientific">Rhodanobacter sp. FW102-FHT14D07</name>
    <dbReference type="NCBI Taxonomy" id="3351462"/>
    <lineage>
        <taxon>Bacteria</taxon>
        <taxon>Pseudomonadati</taxon>
        <taxon>Pseudomonadota</taxon>
        <taxon>Gammaproteobacteria</taxon>
        <taxon>Lysobacterales</taxon>
        <taxon>Rhodanobacteraceae</taxon>
        <taxon>Rhodanobacter</taxon>
    </lineage>
</organism>
<sequence length="316" mass="32695">MEMLACPNLAVSPQVMQHIVQVESGANPYAIGVVGGKLARQPHSMEEALATARMLESRGYNFSVGIAQVNRANLGRYGLDSYRKAFSACDNLAAGAQILARCHDSAHGDWGKAFSCYYSGNFTTGFRDGYVQKVYASMNRVAEARLATTTPVPEVAAIAPTRAPSPAEIVAGRSAVPPLVVYSGDNANYRIALRSVPMAAVTKEPASRPNPVTPRDIGGEAASAAAVSTAGFSGASADPAVLPQHSVAPSSPSTAPARQPAPPGLAGTTTGGVFEPQVRGPGDPAVASAVPAAGTPAPRHDRADLRMEQRDAAFVF</sequence>
<evidence type="ECO:0000259" key="2">
    <source>
        <dbReference type="Pfam" id="PF01464"/>
    </source>
</evidence>
<proteinExistence type="predicted"/>
<dbReference type="AlphaFoldDB" id="A0AB74UUV4"/>
<evidence type="ECO:0000313" key="3">
    <source>
        <dbReference type="EMBL" id="XIA20330.1"/>
    </source>
</evidence>
<dbReference type="CDD" id="cd16892">
    <property type="entry name" value="LT_VirB1-like"/>
    <property type="match status" value="1"/>
</dbReference>
<accession>A0AB74UUV4</accession>
<dbReference type="RefSeq" id="WP_395117703.1">
    <property type="nucleotide sequence ID" value="NZ_CP170721.1"/>
</dbReference>
<dbReference type="EMBL" id="CP170721">
    <property type="protein sequence ID" value="XIA20330.1"/>
    <property type="molecule type" value="Genomic_DNA"/>
</dbReference>
<feature type="domain" description="Transglycosylase SLT" evidence="2">
    <location>
        <begin position="10"/>
        <end position="127"/>
    </location>
</feature>
<dbReference type="SUPFAM" id="SSF53955">
    <property type="entry name" value="Lysozyme-like"/>
    <property type="match status" value="1"/>
</dbReference>
<feature type="compositionally biased region" description="Low complexity" evidence="1">
    <location>
        <begin position="246"/>
        <end position="272"/>
    </location>
</feature>
<dbReference type="Gene3D" id="1.10.530.10">
    <property type="match status" value="1"/>
</dbReference>
<dbReference type="InterPro" id="IPR008258">
    <property type="entry name" value="Transglycosylase_SLT_dom_1"/>
</dbReference>
<protein>
    <submittedName>
        <fullName evidence="3">Transglycosylase SLT domain-containing protein</fullName>
    </submittedName>
</protein>
<feature type="region of interest" description="Disordered" evidence="1">
    <location>
        <begin position="202"/>
        <end position="221"/>
    </location>
</feature>
<gene>
    <name evidence="3" type="ORF">ACFYG5_09470</name>
</gene>
<name>A0AB74UUV4_9GAMM</name>